<evidence type="ECO:0000313" key="1">
    <source>
        <dbReference type="EMBL" id="KAJ0171547.1"/>
    </source>
</evidence>
<dbReference type="EMBL" id="CM034410">
    <property type="protein sequence ID" value="KAJ0171547.1"/>
    <property type="molecule type" value="Genomic_DNA"/>
</dbReference>
<gene>
    <name evidence="1" type="ORF">K1T71_013097</name>
</gene>
<dbReference type="Proteomes" id="UP000824533">
    <property type="component" value="Linkage Group LG24"/>
</dbReference>
<keyword evidence="2" id="KW-1185">Reference proteome</keyword>
<sequence>MKTLLVIVLVYAAYCVAQDGKLVLKKFPKKVSPGHKQYLDARRFVRNEPVQTKKANINKDYTVFPAVVPNEGNINVPDSPYFQYEPNVEQKTRVKKVLPVYISRKKRSADDIKDERDKGLESEKEYKKGKHLRLRSKAKKSKTHHKSKMDKHSKHEASHKAALKIGHEDEKQQKLVKIIKNKAGKIKNKVKSKKIHKKSDVEPKKSIKDARRLIAGKDALIEEYPYAVSIQKNKQHWCSGALLNPRLVITTANCLWKAISISRMRVRVGSRFTDRGGQMAKIQEVMKHPSWGLRRNPDNDVALMLLDRNVRFSDSVHSVDLPNRVMTPAFDDAWVTSWGAERRDGIYDSRTLTLQVYHTRLMSREKCNNVTHRFGVLVSENFICLAQTGKRAPCTRDTGAPAVSDGVLWGLASWGIRKLCGTERFPAMFSYLASHSNMDFITNATHNLMADERHYPFPDRYPLFKVNT</sequence>
<name>A0ACC1CJB4_9NEOP</name>
<evidence type="ECO:0000313" key="2">
    <source>
        <dbReference type="Proteomes" id="UP000824533"/>
    </source>
</evidence>
<proteinExistence type="predicted"/>
<comment type="caution">
    <text evidence="1">The sequence shown here is derived from an EMBL/GenBank/DDBJ whole genome shotgun (WGS) entry which is preliminary data.</text>
</comment>
<accession>A0ACC1CJB4</accession>
<organism evidence="1 2">
    <name type="scientific">Dendrolimus kikuchii</name>
    <dbReference type="NCBI Taxonomy" id="765133"/>
    <lineage>
        <taxon>Eukaryota</taxon>
        <taxon>Metazoa</taxon>
        <taxon>Ecdysozoa</taxon>
        <taxon>Arthropoda</taxon>
        <taxon>Hexapoda</taxon>
        <taxon>Insecta</taxon>
        <taxon>Pterygota</taxon>
        <taxon>Neoptera</taxon>
        <taxon>Endopterygota</taxon>
        <taxon>Lepidoptera</taxon>
        <taxon>Glossata</taxon>
        <taxon>Ditrysia</taxon>
        <taxon>Bombycoidea</taxon>
        <taxon>Lasiocampidae</taxon>
        <taxon>Dendrolimus</taxon>
    </lineage>
</organism>
<reference evidence="1 2" key="1">
    <citation type="journal article" date="2021" name="Front. Genet.">
        <title>Chromosome-Level Genome Assembly Reveals Significant Gene Expansion in the Toll and IMD Signaling Pathways of Dendrolimus kikuchii.</title>
        <authorList>
            <person name="Zhou J."/>
            <person name="Wu P."/>
            <person name="Xiong Z."/>
            <person name="Liu N."/>
            <person name="Zhao N."/>
            <person name="Ji M."/>
            <person name="Qiu Y."/>
            <person name="Yang B."/>
        </authorList>
    </citation>
    <scope>NUCLEOTIDE SEQUENCE [LARGE SCALE GENOMIC DNA]</scope>
    <source>
        <strain evidence="1">Ann1</strain>
    </source>
</reference>
<protein>
    <submittedName>
        <fullName evidence="1">Uncharacterized protein</fullName>
    </submittedName>
</protein>